<organism evidence="2 3">
    <name type="scientific">Batillaria attramentaria</name>
    <dbReference type="NCBI Taxonomy" id="370345"/>
    <lineage>
        <taxon>Eukaryota</taxon>
        <taxon>Metazoa</taxon>
        <taxon>Spiralia</taxon>
        <taxon>Lophotrochozoa</taxon>
        <taxon>Mollusca</taxon>
        <taxon>Gastropoda</taxon>
        <taxon>Caenogastropoda</taxon>
        <taxon>Sorbeoconcha</taxon>
        <taxon>Cerithioidea</taxon>
        <taxon>Batillariidae</taxon>
        <taxon>Batillaria</taxon>
    </lineage>
</organism>
<dbReference type="EMBL" id="JACVVK020000010">
    <property type="protein sequence ID" value="KAK7505559.1"/>
    <property type="molecule type" value="Genomic_DNA"/>
</dbReference>
<evidence type="ECO:0000313" key="2">
    <source>
        <dbReference type="EMBL" id="KAK7505559.1"/>
    </source>
</evidence>
<gene>
    <name evidence="2" type="ORF">BaRGS_00003304</name>
</gene>
<feature type="chain" id="PRO_5044884504" evidence="1">
    <location>
        <begin position="18"/>
        <end position="140"/>
    </location>
</feature>
<keyword evidence="3" id="KW-1185">Reference proteome</keyword>
<accession>A0ABD0M1G5</accession>
<name>A0ABD0M1G5_9CAEN</name>
<proteinExistence type="predicted"/>
<comment type="caution">
    <text evidence="2">The sequence shown here is derived from an EMBL/GenBank/DDBJ whole genome shotgun (WGS) entry which is preliminary data.</text>
</comment>
<keyword evidence="1" id="KW-0732">Signal</keyword>
<dbReference type="Proteomes" id="UP001519460">
    <property type="component" value="Unassembled WGS sequence"/>
</dbReference>
<evidence type="ECO:0000256" key="1">
    <source>
        <dbReference type="SAM" id="SignalP"/>
    </source>
</evidence>
<protein>
    <submittedName>
        <fullName evidence="2">Uncharacterized protein</fullName>
    </submittedName>
</protein>
<dbReference type="AlphaFoldDB" id="A0ABD0M1G5"/>
<reference evidence="2 3" key="1">
    <citation type="journal article" date="2023" name="Sci. Data">
        <title>Genome assembly of the Korean intertidal mud-creeper Batillaria attramentaria.</title>
        <authorList>
            <person name="Patra A.K."/>
            <person name="Ho P.T."/>
            <person name="Jun S."/>
            <person name="Lee S.J."/>
            <person name="Kim Y."/>
            <person name="Won Y.J."/>
        </authorList>
    </citation>
    <scope>NUCLEOTIDE SEQUENCE [LARGE SCALE GENOMIC DNA]</scope>
    <source>
        <strain evidence="2">Wonlab-2016</strain>
    </source>
</reference>
<feature type="signal peptide" evidence="1">
    <location>
        <begin position="1"/>
        <end position="17"/>
    </location>
</feature>
<evidence type="ECO:0000313" key="3">
    <source>
        <dbReference type="Proteomes" id="UP001519460"/>
    </source>
</evidence>
<sequence length="140" mass="15720">MLYLALLVVCILNVSSAATGSFRENFCETKLKFSKNAVRECYDAATISVWGSRAERAGQLLCCLGYTGPTYKPSLPEDILLGQQYRDKIDNKLVEQISRIRNDSELDSVINFLSTCFPVVSELTSHSFNETWKPQGRCPQ</sequence>